<dbReference type="EMBL" id="JAUSUX010000038">
    <property type="protein sequence ID" value="MDQ0287727.1"/>
    <property type="molecule type" value="Genomic_DNA"/>
</dbReference>
<proteinExistence type="predicted"/>
<dbReference type="Pfam" id="PF14338">
    <property type="entry name" value="Mrr_N"/>
    <property type="match status" value="1"/>
</dbReference>
<evidence type="ECO:0000259" key="1">
    <source>
        <dbReference type="Pfam" id="PF14338"/>
    </source>
</evidence>
<dbReference type="Proteomes" id="UP001225644">
    <property type="component" value="Unassembled WGS sequence"/>
</dbReference>
<keyword evidence="3" id="KW-1185">Reference proteome</keyword>
<protein>
    <recommendedName>
        <fullName evidence="1">Restriction system protein Mrr-like N-terminal domain-containing protein</fullName>
    </recommendedName>
</protein>
<dbReference type="InterPro" id="IPR025745">
    <property type="entry name" value="Mrr-like_N_dom"/>
</dbReference>
<accession>A0ABU0B4T2</accession>
<dbReference type="RefSeq" id="WP_307403680.1">
    <property type="nucleotide sequence ID" value="NZ_JAUSUX010000038.1"/>
</dbReference>
<organism evidence="2 3">
    <name type="scientific">Desulfofundulus luciae</name>
    <dbReference type="NCBI Taxonomy" id="74702"/>
    <lineage>
        <taxon>Bacteria</taxon>
        <taxon>Bacillati</taxon>
        <taxon>Bacillota</taxon>
        <taxon>Clostridia</taxon>
        <taxon>Eubacteriales</taxon>
        <taxon>Peptococcaceae</taxon>
        <taxon>Desulfofundulus</taxon>
    </lineage>
</organism>
<sequence length="123" mass="14110">MYILVSLGKISIKNEERREYGNMWYPRQGQIIKALLVELYKAGGVAKPKEIYGKVATHFPELSEAALYYKVYGSTYKWQNRVRCAKQDLVQKGAIDNSIKGVWILTSEGQKKALELLHMRKAT</sequence>
<reference evidence="2 3" key="1">
    <citation type="submission" date="2023-07" db="EMBL/GenBank/DDBJ databases">
        <title>Genomic Encyclopedia of Type Strains, Phase IV (KMG-IV): sequencing the most valuable type-strain genomes for metagenomic binning, comparative biology and taxonomic classification.</title>
        <authorList>
            <person name="Goeker M."/>
        </authorList>
    </citation>
    <scope>NUCLEOTIDE SEQUENCE [LARGE SCALE GENOMIC DNA]</scope>
    <source>
        <strain evidence="2 3">DSM 12396</strain>
    </source>
</reference>
<evidence type="ECO:0000313" key="2">
    <source>
        <dbReference type="EMBL" id="MDQ0287727.1"/>
    </source>
</evidence>
<comment type="caution">
    <text evidence="2">The sequence shown here is derived from an EMBL/GenBank/DDBJ whole genome shotgun (WGS) entry which is preliminary data.</text>
</comment>
<evidence type="ECO:0000313" key="3">
    <source>
        <dbReference type="Proteomes" id="UP001225644"/>
    </source>
</evidence>
<feature type="domain" description="Restriction system protein Mrr-like N-terminal" evidence="1">
    <location>
        <begin position="32"/>
        <end position="111"/>
    </location>
</feature>
<gene>
    <name evidence="2" type="ORF">J2Z49_002858</name>
</gene>
<name>A0ABU0B4T2_9FIRM</name>